<dbReference type="STRING" id="196109.A0A136IL60"/>
<dbReference type="InterPro" id="IPR045063">
    <property type="entry name" value="Dynamin_N"/>
</dbReference>
<dbReference type="AlphaFoldDB" id="A0A136IL60"/>
<dbReference type="GO" id="GO:0006897">
    <property type="term" value="P:endocytosis"/>
    <property type="evidence" value="ECO:0007669"/>
    <property type="project" value="TreeGrafter"/>
</dbReference>
<dbReference type="EMBL" id="KQ964276">
    <property type="protein sequence ID" value="KXJ85683.1"/>
    <property type="molecule type" value="Genomic_DNA"/>
</dbReference>
<evidence type="ECO:0000313" key="5">
    <source>
        <dbReference type="Proteomes" id="UP000070501"/>
    </source>
</evidence>
<evidence type="ECO:0000259" key="3">
    <source>
        <dbReference type="PROSITE" id="PS51388"/>
    </source>
</evidence>
<name>A0A136IL60_9PEZI</name>
<dbReference type="InterPro" id="IPR027417">
    <property type="entry name" value="P-loop_NTPase"/>
</dbReference>
<dbReference type="GO" id="GO:0016559">
    <property type="term" value="P:peroxisome fission"/>
    <property type="evidence" value="ECO:0007669"/>
    <property type="project" value="TreeGrafter"/>
</dbReference>
<dbReference type="GO" id="GO:0048312">
    <property type="term" value="P:intracellular distribution of mitochondria"/>
    <property type="evidence" value="ECO:0007669"/>
    <property type="project" value="TreeGrafter"/>
</dbReference>
<dbReference type="Pfam" id="PF01031">
    <property type="entry name" value="Dynamin_M"/>
    <property type="match status" value="1"/>
</dbReference>
<dbReference type="GO" id="GO:0005874">
    <property type="term" value="C:microtubule"/>
    <property type="evidence" value="ECO:0007669"/>
    <property type="project" value="TreeGrafter"/>
</dbReference>
<dbReference type="Proteomes" id="UP000070501">
    <property type="component" value="Unassembled WGS sequence"/>
</dbReference>
<dbReference type="PANTHER" id="PTHR11566">
    <property type="entry name" value="DYNAMIN"/>
    <property type="match status" value="1"/>
</dbReference>
<keyword evidence="2" id="KW-0342">GTP-binding</keyword>
<dbReference type="InParanoid" id="A0A136IL60"/>
<dbReference type="PANTHER" id="PTHR11566:SF21">
    <property type="entry name" value="DYNAMIN RELATED PROTEIN 1, ISOFORM A"/>
    <property type="match status" value="1"/>
</dbReference>
<evidence type="ECO:0000256" key="1">
    <source>
        <dbReference type="ARBA" id="ARBA00022741"/>
    </source>
</evidence>
<dbReference type="InterPro" id="IPR001401">
    <property type="entry name" value="Dynamin_GTPase"/>
</dbReference>
<dbReference type="GO" id="GO:0008017">
    <property type="term" value="F:microtubule binding"/>
    <property type="evidence" value="ECO:0007669"/>
    <property type="project" value="TreeGrafter"/>
</dbReference>
<dbReference type="OrthoDB" id="415706at2759"/>
<dbReference type="InterPro" id="IPR020850">
    <property type="entry name" value="GED_dom"/>
</dbReference>
<keyword evidence="5" id="KW-1185">Reference proteome</keyword>
<dbReference type="GO" id="GO:0005525">
    <property type="term" value="F:GTP binding"/>
    <property type="evidence" value="ECO:0007669"/>
    <property type="project" value="InterPro"/>
</dbReference>
<feature type="domain" description="GED" evidence="3">
    <location>
        <begin position="602"/>
        <end position="695"/>
    </location>
</feature>
<dbReference type="Pfam" id="PF00350">
    <property type="entry name" value="Dynamin_N"/>
    <property type="match status" value="1"/>
</dbReference>
<proteinExistence type="predicted"/>
<organism evidence="4 5">
    <name type="scientific">Microdochium bolleyi</name>
    <dbReference type="NCBI Taxonomy" id="196109"/>
    <lineage>
        <taxon>Eukaryota</taxon>
        <taxon>Fungi</taxon>
        <taxon>Dikarya</taxon>
        <taxon>Ascomycota</taxon>
        <taxon>Pezizomycotina</taxon>
        <taxon>Sordariomycetes</taxon>
        <taxon>Xylariomycetidae</taxon>
        <taxon>Xylariales</taxon>
        <taxon>Microdochiaceae</taxon>
        <taxon>Microdochium</taxon>
    </lineage>
</organism>
<dbReference type="PRINTS" id="PR00195">
    <property type="entry name" value="DYNAMIN"/>
</dbReference>
<accession>A0A136IL60</accession>
<dbReference type="Gene3D" id="3.40.50.300">
    <property type="entry name" value="P-loop containing nucleotide triphosphate hydrolases"/>
    <property type="match status" value="1"/>
</dbReference>
<dbReference type="SUPFAM" id="SSF52540">
    <property type="entry name" value="P-loop containing nucleoside triphosphate hydrolases"/>
    <property type="match status" value="1"/>
</dbReference>
<dbReference type="PROSITE" id="PS51388">
    <property type="entry name" value="GED"/>
    <property type="match status" value="1"/>
</dbReference>
<protein>
    <submittedName>
        <fullName evidence="4">p-loop containing nucleoside triphosphate hydrolase protein</fullName>
    </submittedName>
</protein>
<dbReference type="SMART" id="SM00053">
    <property type="entry name" value="DYNc"/>
    <property type="match status" value="1"/>
</dbReference>
<dbReference type="InterPro" id="IPR022812">
    <property type="entry name" value="Dynamin"/>
</dbReference>
<keyword evidence="4" id="KW-0378">Hydrolase</keyword>
<reference evidence="5" key="1">
    <citation type="submission" date="2016-02" db="EMBL/GenBank/DDBJ databases">
        <title>Draft genome sequence of Microdochium bolleyi, a fungal endophyte of beachgrass.</title>
        <authorList>
            <consortium name="DOE Joint Genome Institute"/>
            <person name="David A.S."/>
            <person name="May G."/>
            <person name="Haridas S."/>
            <person name="Lim J."/>
            <person name="Wang M."/>
            <person name="Labutti K."/>
            <person name="Lipzen A."/>
            <person name="Barry K."/>
            <person name="Grigoriev I.V."/>
        </authorList>
    </citation>
    <scope>NUCLEOTIDE SEQUENCE [LARGE SCALE GENOMIC DNA]</scope>
    <source>
        <strain evidence="5">J235TASD1</strain>
    </source>
</reference>
<keyword evidence="1" id="KW-0547">Nucleotide-binding</keyword>
<evidence type="ECO:0000256" key="2">
    <source>
        <dbReference type="ARBA" id="ARBA00023134"/>
    </source>
</evidence>
<sequence length="698" mass="77348">MSENPFDSEGSRVLFEAIEQMQSCGASQDIDIPQLVIVGGQSTGKSSLLQQLTDIPFPIAQGCCTRFATRIVSRRTPAGSPNRFKLSVVEPEVSISDFDYPVEYGKYKDYALTGEVLTVTDFRDAIDEVSSLYMGIKEGTGPDTKNFATQVFRIELSGPARSHFTIVDIPGRISNPKGINEHEMRGVQSMVLEYIKKPGAIVICVGDASNDVSNQEIIHLAQQHAGDRLVGVFTKCDLVSDPDQDSWFVVSNRPTTATSASTVATTTETSFLSLPPWNRIPSSRRGTAMLRAHLSNMLCDRIRLNFPTIQASISAHLSAARSRLAVLGQPRLTHHDRQRYLGEFVQRYAALARDAVENPGLVEEGLRIRTQVQQQKEAFAKEMREHGHTYQFEDAEVDPIARLAEDRDHCAGGHGTGGAELFDFIRRQLRAFQSTQLPGLVNPQVMPALVREQTAQWEAISSRHLQAVHEQVGTTAAAILHAVCPEDQFPVVNRGLWAVLSRQWQTTAVGNGEELLRHCERERGGVDGTGSITGRASGHIDATGNKNFAHELKALQTLRLLESMDALADAEEADSDSLAPRRGLRTELIFNQLHFSIEDNMTKMVHDILKVYYKFTIDSFISHVTRHIIEPFLCHPAGSLRALTMDWVYSLSESEVEKLVREDADTVKKRATEQATVARLQAALNIAVEASDRVRELV</sequence>
<evidence type="ECO:0000313" key="4">
    <source>
        <dbReference type="EMBL" id="KXJ85683.1"/>
    </source>
</evidence>
<dbReference type="GO" id="GO:0005739">
    <property type="term" value="C:mitochondrion"/>
    <property type="evidence" value="ECO:0007669"/>
    <property type="project" value="TreeGrafter"/>
</dbReference>
<dbReference type="GO" id="GO:0000266">
    <property type="term" value="P:mitochondrial fission"/>
    <property type="evidence" value="ECO:0007669"/>
    <property type="project" value="TreeGrafter"/>
</dbReference>
<dbReference type="GO" id="GO:0003924">
    <property type="term" value="F:GTPase activity"/>
    <property type="evidence" value="ECO:0007669"/>
    <property type="project" value="InterPro"/>
</dbReference>
<gene>
    <name evidence="4" type="ORF">Micbo1qcDRAFT_153902</name>
</gene>
<dbReference type="InterPro" id="IPR000375">
    <property type="entry name" value="Dynamin_stalk"/>
</dbReference>
<dbReference type="GO" id="GO:0016020">
    <property type="term" value="C:membrane"/>
    <property type="evidence" value="ECO:0007669"/>
    <property type="project" value="TreeGrafter"/>
</dbReference>